<feature type="compositionally biased region" description="Polar residues" evidence="1">
    <location>
        <begin position="172"/>
        <end position="184"/>
    </location>
</feature>
<dbReference type="Proteomes" id="UP001164746">
    <property type="component" value="Chromosome 5"/>
</dbReference>
<gene>
    <name evidence="2" type="ORF">MAR_021284</name>
</gene>
<feature type="compositionally biased region" description="Basic and acidic residues" evidence="1">
    <location>
        <begin position="103"/>
        <end position="118"/>
    </location>
</feature>
<reference evidence="2" key="1">
    <citation type="submission" date="2022-11" db="EMBL/GenBank/DDBJ databases">
        <title>Centuries of genome instability and evolution in soft-shell clam transmissible cancer (bioRxiv).</title>
        <authorList>
            <person name="Hart S.F.M."/>
            <person name="Yonemitsu M.A."/>
            <person name="Giersch R.M."/>
            <person name="Beal B.F."/>
            <person name="Arriagada G."/>
            <person name="Davis B.W."/>
            <person name="Ostrander E.A."/>
            <person name="Goff S.P."/>
            <person name="Metzger M.J."/>
        </authorList>
    </citation>
    <scope>NUCLEOTIDE SEQUENCE</scope>
    <source>
        <strain evidence="2">MELC-2E11</strain>
        <tissue evidence="2">Siphon/mantle</tissue>
    </source>
</reference>
<protein>
    <recommendedName>
        <fullName evidence="4">Prolactin receptor</fullName>
    </recommendedName>
</protein>
<keyword evidence="3" id="KW-1185">Reference proteome</keyword>
<evidence type="ECO:0000313" key="2">
    <source>
        <dbReference type="EMBL" id="WAR05915.1"/>
    </source>
</evidence>
<organism evidence="2 3">
    <name type="scientific">Mya arenaria</name>
    <name type="common">Soft-shell clam</name>
    <dbReference type="NCBI Taxonomy" id="6604"/>
    <lineage>
        <taxon>Eukaryota</taxon>
        <taxon>Metazoa</taxon>
        <taxon>Spiralia</taxon>
        <taxon>Lophotrochozoa</taxon>
        <taxon>Mollusca</taxon>
        <taxon>Bivalvia</taxon>
        <taxon>Autobranchia</taxon>
        <taxon>Heteroconchia</taxon>
        <taxon>Euheterodonta</taxon>
        <taxon>Imparidentia</taxon>
        <taxon>Neoheterodontei</taxon>
        <taxon>Myida</taxon>
        <taxon>Myoidea</taxon>
        <taxon>Myidae</taxon>
        <taxon>Mya</taxon>
    </lineage>
</organism>
<feature type="compositionally biased region" description="Polar residues" evidence="1">
    <location>
        <begin position="121"/>
        <end position="130"/>
    </location>
</feature>
<feature type="compositionally biased region" description="Polar residues" evidence="1">
    <location>
        <begin position="27"/>
        <end position="50"/>
    </location>
</feature>
<feature type="compositionally biased region" description="Polar residues" evidence="1">
    <location>
        <begin position="93"/>
        <end position="102"/>
    </location>
</feature>
<evidence type="ECO:0008006" key="4">
    <source>
        <dbReference type="Google" id="ProtNLM"/>
    </source>
</evidence>
<dbReference type="EMBL" id="CP111016">
    <property type="protein sequence ID" value="WAR05915.1"/>
    <property type="molecule type" value="Genomic_DNA"/>
</dbReference>
<feature type="region of interest" description="Disordered" evidence="1">
    <location>
        <begin position="93"/>
        <end position="184"/>
    </location>
</feature>
<feature type="region of interest" description="Disordered" evidence="1">
    <location>
        <begin position="27"/>
        <end position="62"/>
    </location>
</feature>
<feature type="compositionally biased region" description="Basic and acidic residues" evidence="1">
    <location>
        <begin position="52"/>
        <end position="62"/>
    </location>
</feature>
<feature type="non-terminal residue" evidence="2">
    <location>
        <position position="1"/>
    </location>
</feature>
<sequence>MLCSKDMPSREAKNECLGNAATVSLENVKQPSIENGVSAQEPGPSTQQDARTAAERDDVTHARMDGAEYAVIDKTHRDPKLVALHDLCIVGQTTQSDFINQPSRKDISSCKGDNERLDNAATESSVNVEQPSLEKRKHALERGPSRQPNVSGCHSKEDINTTENVKDIGVSKQKQITNPDAPNA</sequence>
<accession>A0ABY7E799</accession>
<name>A0ABY7E799_MYAAR</name>
<proteinExistence type="predicted"/>
<evidence type="ECO:0000256" key="1">
    <source>
        <dbReference type="SAM" id="MobiDB-lite"/>
    </source>
</evidence>
<evidence type="ECO:0000313" key="3">
    <source>
        <dbReference type="Proteomes" id="UP001164746"/>
    </source>
</evidence>